<dbReference type="Pfam" id="PF00324">
    <property type="entry name" value="AA_permease"/>
    <property type="match status" value="1"/>
</dbReference>
<comment type="subcellular location">
    <subcellularLocation>
        <location evidence="1">Membrane</location>
        <topology evidence="1">Multi-pass membrane protein</topology>
    </subcellularLocation>
</comment>
<feature type="transmembrane region" description="Helical" evidence="7">
    <location>
        <begin position="93"/>
        <end position="112"/>
    </location>
</feature>
<keyword evidence="3 7" id="KW-0812">Transmembrane</keyword>
<dbReference type="PANTHER" id="PTHR43495:SF1">
    <property type="entry name" value="L-ASPARAGINE PERMEASE"/>
    <property type="match status" value="1"/>
</dbReference>
<evidence type="ECO:0000313" key="10">
    <source>
        <dbReference type="Proteomes" id="UP000049023"/>
    </source>
</evidence>
<evidence type="ECO:0000256" key="7">
    <source>
        <dbReference type="SAM" id="Phobius"/>
    </source>
</evidence>
<feature type="transmembrane region" description="Helical" evidence="7">
    <location>
        <begin position="60"/>
        <end position="81"/>
    </location>
</feature>
<organism evidence="9 10">
    <name type="scientific">Mycobacterium tuberculosis</name>
    <dbReference type="NCBI Taxonomy" id="1773"/>
    <lineage>
        <taxon>Bacteria</taxon>
        <taxon>Bacillati</taxon>
        <taxon>Actinomycetota</taxon>
        <taxon>Actinomycetes</taxon>
        <taxon>Mycobacteriales</taxon>
        <taxon>Mycobacteriaceae</taxon>
        <taxon>Mycobacterium</taxon>
        <taxon>Mycobacterium tuberculosis complex</taxon>
    </lineage>
</organism>
<keyword evidence="2" id="KW-0813">Transport</keyword>
<dbReference type="AlphaFoldDB" id="A0A655AE31"/>
<evidence type="ECO:0000313" key="9">
    <source>
        <dbReference type="EMBL" id="CKT02112.1"/>
    </source>
</evidence>
<gene>
    <name evidence="9" type="primary">yifK</name>
    <name evidence="9" type="ORF">ERS027661_03833</name>
</gene>
<evidence type="ECO:0000256" key="6">
    <source>
        <dbReference type="ARBA" id="ARBA00023136"/>
    </source>
</evidence>
<evidence type="ECO:0000256" key="4">
    <source>
        <dbReference type="ARBA" id="ARBA00022970"/>
    </source>
</evidence>
<dbReference type="PANTHER" id="PTHR43495">
    <property type="entry name" value="GABA PERMEASE"/>
    <property type="match status" value="1"/>
</dbReference>
<dbReference type="GO" id="GO:0016020">
    <property type="term" value="C:membrane"/>
    <property type="evidence" value="ECO:0007669"/>
    <property type="project" value="UniProtKB-SubCell"/>
</dbReference>
<feature type="transmembrane region" description="Helical" evidence="7">
    <location>
        <begin position="157"/>
        <end position="177"/>
    </location>
</feature>
<feature type="domain" description="Amino acid permease/ SLC12A" evidence="8">
    <location>
        <begin position="2"/>
        <end position="153"/>
    </location>
</feature>
<dbReference type="Gene3D" id="1.20.1740.10">
    <property type="entry name" value="Amino acid/polyamine transporter I"/>
    <property type="match status" value="1"/>
</dbReference>
<evidence type="ECO:0000256" key="5">
    <source>
        <dbReference type="ARBA" id="ARBA00022989"/>
    </source>
</evidence>
<dbReference type="Proteomes" id="UP000049023">
    <property type="component" value="Unassembled WGS sequence"/>
</dbReference>
<keyword evidence="5 7" id="KW-1133">Transmembrane helix</keyword>
<evidence type="ECO:0000256" key="2">
    <source>
        <dbReference type="ARBA" id="ARBA00022448"/>
    </source>
</evidence>
<sequence length="204" mass="21560">MTFFSKIGIDAAGSVMNLVVLTAALSSLNAGLYSTGRILRSMAINGSGPRFTAPMSKTGVPYGGILLTAGIGLLGIILNAIKPSQAFEIVLHIAATGVIAAWATIVACQLRLHRMANAGQLQRPKFRMPLSPFSGYLTLAFLAGVLILMYFDEQHGPWMIAATVIGVPALIGGWYLVRNRVTAVAHHAIDHTKSVAVVHSADPI</sequence>
<keyword evidence="6 7" id="KW-0472">Membrane</keyword>
<dbReference type="InterPro" id="IPR004841">
    <property type="entry name" value="AA-permease/SLC12A_dom"/>
</dbReference>
<protein>
    <submittedName>
        <fullName evidence="9">L-asparagine ABC transporter permease</fullName>
    </submittedName>
</protein>
<dbReference type="EMBL" id="CNFU01001097">
    <property type="protein sequence ID" value="CKT02112.1"/>
    <property type="molecule type" value="Genomic_DNA"/>
</dbReference>
<evidence type="ECO:0000256" key="1">
    <source>
        <dbReference type="ARBA" id="ARBA00004141"/>
    </source>
</evidence>
<evidence type="ECO:0000256" key="3">
    <source>
        <dbReference type="ARBA" id="ARBA00022692"/>
    </source>
</evidence>
<feature type="transmembrane region" description="Helical" evidence="7">
    <location>
        <begin position="133"/>
        <end position="151"/>
    </location>
</feature>
<feature type="transmembrane region" description="Helical" evidence="7">
    <location>
        <begin position="15"/>
        <end position="39"/>
    </location>
</feature>
<name>A0A655AE31_MYCTX</name>
<proteinExistence type="predicted"/>
<dbReference type="GO" id="GO:0006865">
    <property type="term" value="P:amino acid transport"/>
    <property type="evidence" value="ECO:0007669"/>
    <property type="project" value="UniProtKB-KW"/>
</dbReference>
<dbReference type="GO" id="GO:0055085">
    <property type="term" value="P:transmembrane transport"/>
    <property type="evidence" value="ECO:0007669"/>
    <property type="project" value="InterPro"/>
</dbReference>
<reference evidence="9 10" key="1">
    <citation type="submission" date="2015-03" db="EMBL/GenBank/DDBJ databases">
        <authorList>
            <consortium name="Pathogen Informatics"/>
        </authorList>
    </citation>
    <scope>NUCLEOTIDE SEQUENCE [LARGE SCALE GENOMIC DNA]</scope>
    <source>
        <strain evidence="9 10">Bir 187</strain>
    </source>
</reference>
<evidence type="ECO:0000259" key="8">
    <source>
        <dbReference type="Pfam" id="PF00324"/>
    </source>
</evidence>
<keyword evidence="4" id="KW-0029">Amino-acid transport</keyword>
<accession>A0A655AE31</accession>